<dbReference type="Pfam" id="PF00356">
    <property type="entry name" value="LacI"/>
    <property type="match status" value="1"/>
</dbReference>
<dbReference type="SUPFAM" id="SSF47413">
    <property type="entry name" value="lambda repressor-like DNA-binding domains"/>
    <property type="match status" value="1"/>
</dbReference>
<reference evidence="5 6" key="1">
    <citation type="submission" date="2019-11" db="EMBL/GenBank/DDBJ databases">
        <title>Whole genome sequencing identifies a novel species of the genus Arsenicicoccus isolated from human blood.</title>
        <authorList>
            <person name="Jeong J.H."/>
            <person name="Kweon O.J."/>
            <person name="Kim H.R."/>
            <person name="Kim T.-H."/>
            <person name="Ha S.-M."/>
            <person name="Lee M.-K."/>
        </authorList>
    </citation>
    <scope>NUCLEOTIDE SEQUENCE [LARGE SCALE GENOMIC DNA]</scope>
    <source>
        <strain evidence="5 6">MKL-02</strain>
    </source>
</reference>
<evidence type="ECO:0000313" key="5">
    <source>
        <dbReference type="EMBL" id="MTB70798.1"/>
    </source>
</evidence>
<keyword evidence="2 5" id="KW-0238">DNA-binding</keyword>
<sequence length="347" mass="36782">MTQLSSTGRRGGVGWIGRPTAKDVASLAGVSAQTVSRVANGADNVLPETRDRVLEVMARLGYTPNAAARVLRAGRSTSLGLVAHHISRTGEAKIIEAVCATARERSYDVSLTVAPTGSSDDLNRAMLRSRQGVAGLVVLGLETAEIDQLRFPANMPVVVTDSRTLSLPTVGLDQAGGAQLAVEHLLGTGAHTVHLVAGPENSIQSQQRQQGWRRALQTAGRPIPEPLHGDWTPASGYQAGRHLAAQDGVRAVFVANDEMASGVMRAMHEAGLRIPEDVALVGFDDVSAECLWPPLTSVRQDFRAIGEHLVTLLLERLDTPSAQGAIPVSQAIVVPPRLIVRASTARR</sequence>
<dbReference type="SMART" id="SM00354">
    <property type="entry name" value="HTH_LACI"/>
    <property type="match status" value="1"/>
</dbReference>
<evidence type="ECO:0000313" key="6">
    <source>
        <dbReference type="Proteomes" id="UP000431092"/>
    </source>
</evidence>
<dbReference type="CDD" id="cd01574">
    <property type="entry name" value="PBP1_LacI"/>
    <property type="match status" value="1"/>
</dbReference>
<evidence type="ECO:0000256" key="2">
    <source>
        <dbReference type="ARBA" id="ARBA00023125"/>
    </source>
</evidence>
<dbReference type="GO" id="GO:0000976">
    <property type="term" value="F:transcription cis-regulatory region binding"/>
    <property type="evidence" value="ECO:0007669"/>
    <property type="project" value="TreeGrafter"/>
</dbReference>
<dbReference type="InterPro" id="IPR028082">
    <property type="entry name" value="Peripla_BP_I"/>
</dbReference>
<dbReference type="Gene3D" id="1.10.260.40">
    <property type="entry name" value="lambda repressor-like DNA-binding domains"/>
    <property type="match status" value="1"/>
</dbReference>
<organism evidence="5 6">
    <name type="scientific">Arsenicicoccus cauae</name>
    <dbReference type="NCBI Taxonomy" id="2663847"/>
    <lineage>
        <taxon>Bacteria</taxon>
        <taxon>Bacillati</taxon>
        <taxon>Actinomycetota</taxon>
        <taxon>Actinomycetes</taxon>
        <taxon>Micrococcales</taxon>
        <taxon>Intrasporangiaceae</taxon>
        <taxon>Arsenicicoccus</taxon>
    </lineage>
</organism>
<accession>A0A6I3I9D9</accession>
<evidence type="ECO:0000259" key="4">
    <source>
        <dbReference type="PROSITE" id="PS50932"/>
    </source>
</evidence>
<dbReference type="InterPro" id="IPR010982">
    <property type="entry name" value="Lambda_DNA-bd_dom_sf"/>
</dbReference>
<protein>
    <submittedName>
        <fullName evidence="5">LacI family DNA-binding transcriptional regulator</fullName>
    </submittedName>
</protein>
<dbReference type="GO" id="GO:0003700">
    <property type="term" value="F:DNA-binding transcription factor activity"/>
    <property type="evidence" value="ECO:0007669"/>
    <property type="project" value="TreeGrafter"/>
</dbReference>
<feature type="domain" description="HTH lacI-type" evidence="4">
    <location>
        <begin position="19"/>
        <end position="73"/>
    </location>
</feature>
<dbReference type="Pfam" id="PF13377">
    <property type="entry name" value="Peripla_BP_3"/>
    <property type="match status" value="1"/>
</dbReference>
<keyword evidence="1" id="KW-0805">Transcription regulation</keyword>
<dbReference type="AlphaFoldDB" id="A0A6I3I9D9"/>
<evidence type="ECO:0000256" key="3">
    <source>
        <dbReference type="ARBA" id="ARBA00023163"/>
    </source>
</evidence>
<dbReference type="Gene3D" id="3.40.50.2300">
    <property type="match status" value="2"/>
</dbReference>
<dbReference type="InterPro" id="IPR000843">
    <property type="entry name" value="HTH_LacI"/>
</dbReference>
<dbReference type="InterPro" id="IPR046335">
    <property type="entry name" value="LacI/GalR-like_sensor"/>
</dbReference>
<dbReference type="EMBL" id="WLVL01000007">
    <property type="protein sequence ID" value="MTB70798.1"/>
    <property type="molecule type" value="Genomic_DNA"/>
</dbReference>
<name>A0A6I3I9D9_9MICO</name>
<dbReference type="CDD" id="cd01392">
    <property type="entry name" value="HTH_LacI"/>
    <property type="match status" value="1"/>
</dbReference>
<gene>
    <name evidence="5" type="ORF">GGG17_02170</name>
</gene>
<dbReference type="Proteomes" id="UP000431092">
    <property type="component" value="Unassembled WGS sequence"/>
</dbReference>
<dbReference type="RefSeq" id="WP_154592160.1">
    <property type="nucleotide sequence ID" value="NZ_CP171001.1"/>
</dbReference>
<dbReference type="PANTHER" id="PTHR30146">
    <property type="entry name" value="LACI-RELATED TRANSCRIPTIONAL REPRESSOR"/>
    <property type="match status" value="1"/>
</dbReference>
<dbReference type="PROSITE" id="PS50932">
    <property type="entry name" value="HTH_LACI_2"/>
    <property type="match status" value="1"/>
</dbReference>
<proteinExistence type="predicted"/>
<keyword evidence="6" id="KW-1185">Reference proteome</keyword>
<dbReference type="SUPFAM" id="SSF53822">
    <property type="entry name" value="Periplasmic binding protein-like I"/>
    <property type="match status" value="1"/>
</dbReference>
<keyword evidence="3" id="KW-0804">Transcription</keyword>
<evidence type="ECO:0000256" key="1">
    <source>
        <dbReference type="ARBA" id="ARBA00023015"/>
    </source>
</evidence>
<dbReference type="PANTHER" id="PTHR30146:SF153">
    <property type="entry name" value="LACTOSE OPERON REPRESSOR"/>
    <property type="match status" value="1"/>
</dbReference>
<comment type="caution">
    <text evidence="5">The sequence shown here is derived from an EMBL/GenBank/DDBJ whole genome shotgun (WGS) entry which is preliminary data.</text>
</comment>